<evidence type="ECO:0000313" key="2">
    <source>
        <dbReference type="Proteomes" id="UP000182814"/>
    </source>
</evidence>
<evidence type="ECO:0000313" key="1">
    <source>
        <dbReference type="EMBL" id="SDS53907.1"/>
    </source>
</evidence>
<accession>A0A1H1T0W8</accession>
<protein>
    <submittedName>
        <fullName evidence="1">Uncharacterized protein</fullName>
    </submittedName>
</protein>
<sequence>MPRRINETFPVLIVSKLLDQVIKAHARWRWRA</sequence>
<dbReference type="Proteomes" id="UP000182814">
    <property type="component" value="Chromosome I"/>
</dbReference>
<reference evidence="2" key="1">
    <citation type="submission" date="2016-10" db="EMBL/GenBank/DDBJ databases">
        <authorList>
            <person name="Varghese N."/>
            <person name="Submissions S."/>
        </authorList>
    </citation>
    <scope>NUCLEOTIDE SEQUENCE [LARGE SCALE GENOMIC DNA]</scope>
    <source>
        <strain evidence="2">BS3782</strain>
    </source>
</reference>
<dbReference type="EMBL" id="LT629746">
    <property type="protein sequence ID" value="SDS53907.1"/>
    <property type="molecule type" value="Genomic_DNA"/>
</dbReference>
<proteinExistence type="predicted"/>
<gene>
    <name evidence="1" type="ORF">SAMN04490191_1677</name>
</gene>
<dbReference type="AlphaFoldDB" id="A0A1H1T0W8"/>
<organism evidence="1 2">
    <name type="scientific">Pseudomonas lini</name>
    <dbReference type="NCBI Taxonomy" id="163011"/>
    <lineage>
        <taxon>Bacteria</taxon>
        <taxon>Pseudomonadati</taxon>
        <taxon>Pseudomonadota</taxon>
        <taxon>Gammaproteobacteria</taxon>
        <taxon>Pseudomonadales</taxon>
        <taxon>Pseudomonadaceae</taxon>
        <taxon>Pseudomonas</taxon>
    </lineage>
</organism>
<keyword evidence="2" id="KW-1185">Reference proteome</keyword>
<name>A0A1H1T0W8_9PSED</name>